<dbReference type="SUPFAM" id="SSF53146">
    <property type="entry name" value="Nitrogenase accessory factor-like"/>
    <property type="match status" value="1"/>
</dbReference>
<dbReference type="RefSeq" id="WP_131767517.1">
    <property type="nucleotide sequence ID" value="NZ_CAAAFT010000333.1"/>
</dbReference>
<dbReference type="CDD" id="cd00853">
    <property type="entry name" value="NifX"/>
    <property type="match status" value="1"/>
</dbReference>
<keyword evidence="2" id="KW-0535">Nitrogen fixation</keyword>
<protein>
    <submittedName>
        <fullName evidence="4">Nitrogen fixation protein NifX</fullName>
    </submittedName>
</protein>
<dbReference type="InterPro" id="IPR013480">
    <property type="entry name" value="NifX"/>
</dbReference>
<dbReference type="InterPro" id="IPR003731">
    <property type="entry name" value="Di-Nase_FeMo-co_biosynth"/>
</dbReference>
<name>A0A1C3P4L8_9ACTN</name>
<gene>
    <name evidence="4" type="ORF">FDG2_4292</name>
</gene>
<dbReference type="InterPro" id="IPR034169">
    <property type="entry name" value="NifX-like"/>
</dbReference>
<dbReference type="Pfam" id="PF02579">
    <property type="entry name" value="Nitro_FeMo-Co"/>
    <property type="match status" value="1"/>
</dbReference>
<accession>A0A1C3P4L8</accession>
<organism evidence="4 5">
    <name type="scientific">Candidatus Protofrankia californiensis</name>
    <dbReference type="NCBI Taxonomy" id="1839754"/>
    <lineage>
        <taxon>Bacteria</taxon>
        <taxon>Bacillati</taxon>
        <taxon>Actinomycetota</taxon>
        <taxon>Actinomycetes</taxon>
        <taxon>Frankiales</taxon>
        <taxon>Frankiaceae</taxon>
        <taxon>Protofrankia</taxon>
    </lineage>
</organism>
<dbReference type="InterPro" id="IPR051840">
    <property type="entry name" value="NifX/NifY_domain"/>
</dbReference>
<dbReference type="Gene3D" id="3.30.420.130">
    <property type="entry name" value="Dinitrogenase iron-molybdenum cofactor biosynthesis domain"/>
    <property type="match status" value="1"/>
</dbReference>
<evidence type="ECO:0000313" key="5">
    <source>
        <dbReference type="Proteomes" id="UP000199013"/>
    </source>
</evidence>
<dbReference type="Proteomes" id="UP000199013">
    <property type="component" value="Unassembled WGS sequence"/>
</dbReference>
<sequence>MLKVAFATSDGIVVDQHFGSCRRFDVYEVSGDLASLYESRVLDPAADDEAEKIESRLDAVRDCAILHVAAIGGTAAAKVVRAHVHPLKVTEDTSIADQIVRLQRVLAGNPPPWLRKLLRQSGSGAAPNWSPR</sequence>
<dbReference type="EMBL" id="FLUV01001791">
    <property type="protein sequence ID" value="SBW24774.1"/>
    <property type="molecule type" value="Genomic_DNA"/>
</dbReference>
<dbReference type="PANTHER" id="PTHR33937">
    <property type="entry name" value="IRON-MOLYBDENUM PROTEIN-RELATED-RELATED"/>
    <property type="match status" value="1"/>
</dbReference>
<dbReference type="GO" id="GO:0051540">
    <property type="term" value="F:metal cluster binding"/>
    <property type="evidence" value="ECO:0007669"/>
    <property type="project" value="InterPro"/>
</dbReference>
<keyword evidence="5" id="KW-1185">Reference proteome</keyword>
<dbReference type="InterPro" id="IPR036105">
    <property type="entry name" value="DiNase_FeMo-co_biosyn_sf"/>
</dbReference>
<proteinExistence type="inferred from homology"/>
<evidence type="ECO:0000259" key="3">
    <source>
        <dbReference type="Pfam" id="PF02579"/>
    </source>
</evidence>
<evidence type="ECO:0000313" key="4">
    <source>
        <dbReference type="EMBL" id="SBW24774.1"/>
    </source>
</evidence>
<evidence type="ECO:0000256" key="1">
    <source>
        <dbReference type="ARBA" id="ARBA00010285"/>
    </source>
</evidence>
<dbReference type="GO" id="GO:0009399">
    <property type="term" value="P:nitrogen fixation"/>
    <property type="evidence" value="ECO:0007669"/>
    <property type="project" value="InterPro"/>
</dbReference>
<dbReference type="NCBIfam" id="TIGR02663">
    <property type="entry name" value="nifX"/>
    <property type="match status" value="1"/>
</dbReference>
<reference evidence="5" key="1">
    <citation type="submission" date="2016-02" db="EMBL/GenBank/DDBJ databases">
        <authorList>
            <person name="Wibberg D."/>
        </authorList>
    </citation>
    <scope>NUCLEOTIDE SEQUENCE [LARGE SCALE GENOMIC DNA]</scope>
</reference>
<feature type="domain" description="Dinitrogenase iron-molybdenum cofactor biosynthesis" evidence="3">
    <location>
        <begin position="11"/>
        <end position="103"/>
    </location>
</feature>
<dbReference type="AlphaFoldDB" id="A0A1C3P4L8"/>
<comment type="similarity">
    <text evidence="1">Belongs to the NifX/NifY family.</text>
</comment>
<evidence type="ECO:0000256" key="2">
    <source>
        <dbReference type="ARBA" id="ARBA00023231"/>
    </source>
</evidence>
<dbReference type="PANTHER" id="PTHR33937:SF1">
    <property type="entry name" value="IRON-MOLIBDENUM COFACTOR PROCESSING PROTEIN"/>
    <property type="match status" value="1"/>
</dbReference>